<feature type="active site" description="Nucleophile" evidence="5">
    <location>
        <position position="84"/>
    </location>
</feature>
<keyword evidence="4 5" id="KW-0378">Hydrolase</keyword>
<dbReference type="SUPFAM" id="SSF53474">
    <property type="entry name" value="alpha/beta-Hydrolases"/>
    <property type="match status" value="1"/>
</dbReference>
<dbReference type="PRINTS" id="PR00111">
    <property type="entry name" value="ABHYDROLASE"/>
</dbReference>
<feature type="binding site" evidence="5">
    <location>
        <begin position="145"/>
        <end position="149"/>
    </location>
    <ligand>
        <name>substrate</name>
    </ligand>
</feature>
<dbReference type="RefSeq" id="WP_044834292.1">
    <property type="nucleotide sequence ID" value="NZ_CP059735.1"/>
</dbReference>
<feature type="domain" description="AB hydrolase-1" evidence="6">
    <location>
        <begin position="15"/>
        <end position="243"/>
    </location>
</feature>
<dbReference type="GO" id="GO:0005737">
    <property type="term" value="C:cytoplasm"/>
    <property type="evidence" value="ECO:0007669"/>
    <property type="project" value="UniProtKB-SubCell"/>
</dbReference>
<feature type="binding site" evidence="5">
    <location>
        <position position="22"/>
    </location>
    <ligand>
        <name>substrate</name>
    </ligand>
</feature>
<evidence type="ECO:0000256" key="3">
    <source>
        <dbReference type="ARBA" id="ARBA00022756"/>
    </source>
</evidence>
<feature type="binding site" evidence="5">
    <location>
        <begin position="84"/>
        <end position="85"/>
    </location>
    <ligand>
        <name>substrate</name>
    </ligand>
</feature>
<dbReference type="GO" id="GO:0009102">
    <property type="term" value="P:biotin biosynthetic process"/>
    <property type="evidence" value="ECO:0007669"/>
    <property type="project" value="UniProtKB-UniRule"/>
</dbReference>
<dbReference type="HAMAP" id="MF_01260">
    <property type="entry name" value="Carboxylester"/>
    <property type="match status" value="1"/>
</dbReference>
<dbReference type="KEGG" id="tact:SG35_027420"/>
<feature type="active site" evidence="5">
    <location>
        <position position="237"/>
    </location>
</feature>
<dbReference type="EC" id="3.1.1.85" evidence="5"/>
<organism evidence="7 8">
    <name type="scientific">Thalassomonas actiniarum</name>
    <dbReference type="NCBI Taxonomy" id="485447"/>
    <lineage>
        <taxon>Bacteria</taxon>
        <taxon>Pseudomonadati</taxon>
        <taxon>Pseudomonadota</taxon>
        <taxon>Gammaproteobacteria</taxon>
        <taxon>Alteromonadales</taxon>
        <taxon>Colwelliaceae</taxon>
        <taxon>Thalassomonas</taxon>
    </lineage>
</organism>
<evidence type="ECO:0000256" key="4">
    <source>
        <dbReference type="ARBA" id="ARBA00022801"/>
    </source>
</evidence>
<comment type="subcellular location">
    <subcellularLocation>
        <location evidence="5">Cytoplasm</location>
    </subcellularLocation>
</comment>
<dbReference type="Gene3D" id="3.40.50.1820">
    <property type="entry name" value="alpha/beta hydrolase"/>
    <property type="match status" value="1"/>
</dbReference>
<dbReference type="InterPro" id="IPR029058">
    <property type="entry name" value="AB_hydrolase_fold"/>
</dbReference>
<comment type="function">
    <text evidence="5">The physiological role of BioH is to remove the methyl group introduced by BioC when the pimeloyl moiety is complete. It allows to synthesize pimeloyl-ACP via the fatty acid synthetic pathway through the hydrolysis of the ester bonds of pimeloyl-ACP esters.</text>
</comment>
<keyword evidence="8" id="KW-1185">Reference proteome</keyword>
<dbReference type="AlphaFoldDB" id="A0AAE9YRE8"/>
<sequence>MAERLKITSRGAGIPLVFIHGWGFNSGIWQPLVERLTDVFTVITVDLPGFGNNADNIPDDYSLEEIACLVQAGVGQPAIYVGWSLGGLVATDIALNFPQQVLALVTIASSPCFIEKPGWPGIKPKLLSGFHQQLSENIENTIESFLKIQAMGSPHLRQDLKEIHRLVMPYPLPGRKTLDDSLSLLESCDRRNLLADIHCPFLRLYGRNDVLVPKSIYPLMDVLAPQSEVMIFEGASHAPFISHQDEFCHQLKTWLVKHFH</sequence>
<dbReference type="Proteomes" id="UP000032568">
    <property type="component" value="Chromosome"/>
</dbReference>
<name>A0AAE9YRE8_9GAMM</name>
<evidence type="ECO:0000313" key="8">
    <source>
        <dbReference type="Proteomes" id="UP000032568"/>
    </source>
</evidence>
<dbReference type="EMBL" id="CP059735">
    <property type="protein sequence ID" value="WDD98913.1"/>
    <property type="molecule type" value="Genomic_DNA"/>
</dbReference>
<feature type="binding site" evidence="5">
    <location>
        <position position="237"/>
    </location>
    <ligand>
        <name>substrate</name>
    </ligand>
</feature>
<reference evidence="7 8" key="2">
    <citation type="journal article" date="2022" name="Mar. Drugs">
        <title>Bioassay-Guided Fractionation Leads to the Detection of Cholic Acid Generated by the Rare Thalassomonas sp.</title>
        <authorList>
            <person name="Pheiffer F."/>
            <person name="Schneider Y.K."/>
            <person name="Hansen E.H."/>
            <person name="Andersen J.H."/>
            <person name="Isaksson J."/>
            <person name="Busche T."/>
            <person name="R C."/>
            <person name="Kalinowski J."/>
            <person name="Zyl L.V."/>
            <person name="Trindade M."/>
        </authorList>
    </citation>
    <scope>NUCLEOTIDE SEQUENCE [LARGE SCALE GENOMIC DNA]</scope>
    <source>
        <strain evidence="7 8">A5K-106</strain>
    </source>
</reference>
<comment type="pathway">
    <text evidence="5">Cofactor biosynthesis; biotin biosynthesis.</text>
</comment>
<evidence type="ECO:0000256" key="1">
    <source>
        <dbReference type="ARBA" id="ARBA00022487"/>
    </source>
</evidence>
<dbReference type="GO" id="GO:0016020">
    <property type="term" value="C:membrane"/>
    <property type="evidence" value="ECO:0007669"/>
    <property type="project" value="TreeGrafter"/>
</dbReference>
<reference evidence="7 8" key="1">
    <citation type="journal article" date="2015" name="Genome Announc.">
        <title>Draft Genome Sequences of Marine Isolates of Thalassomonas viridans and Thalassomonas actiniarum.</title>
        <authorList>
            <person name="Olonade I."/>
            <person name="van Zyl L.J."/>
            <person name="Trindade M."/>
        </authorList>
    </citation>
    <scope>NUCLEOTIDE SEQUENCE [LARGE SCALE GENOMIC DNA]</scope>
    <source>
        <strain evidence="7 8">A5K-106</strain>
    </source>
</reference>
<dbReference type="InterPro" id="IPR010076">
    <property type="entry name" value="BioH"/>
</dbReference>
<accession>A0AAE9YRE8</accession>
<gene>
    <name evidence="5 7" type="primary">bioH</name>
    <name evidence="7" type="ORF">SG35_027420</name>
</gene>
<comment type="subunit">
    <text evidence="5">Monomer.</text>
</comment>
<keyword evidence="3 5" id="KW-0093">Biotin biosynthesis</keyword>
<dbReference type="NCBIfam" id="TIGR01738">
    <property type="entry name" value="bioH"/>
    <property type="match status" value="1"/>
</dbReference>
<comment type="catalytic activity">
    <reaction evidence="5">
        <text>6-carboxyhexanoyl-[ACP] methyl ester + H2O = 6-carboxyhexanoyl-[ACP] + methanol + H(+)</text>
        <dbReference type="Rhea" id="RHEA:42700"/>
        <dbReference type="Rhea" id="RHEA-COMP:9955"/>
        <dbReference type="Rhea" id="RHEA-COMP:10186"/>
        <dbReference type="ChEBI" id="CHEBI:15377"/>
        <dbReference type="ChEBI" id="CHEBI:15378"/>
        <dbReference type="ChEBI" id="CHEBI:17790"/>
        <dbReference type="ChEBI" id="CHEBI:78846"/>
        <dbReference type="ChEBI" id="CHEBI:82735"/>
        <dbReference type="EC" id="3.1.1.85"/>
    </reaction>
</comment>
<keyword evidence="2 5" id="KW-0963">Cytoplasm</keyword>
<evidence type="ECO:0000259" key="6">
    <source>
        <dbReference type="Pfam" id="PF00561"/>
    </source>
</evidence>
<evidence type="ECO:0000256" key="5">
    <source>
        <dbReference type="HAMAP-Rule" id="MF_01260"/>
    </source>
</evidence>
<evidence type="ECO:0000313" key="7">
    <source>
        <dbReference type="EMBL" id="WDD98913.1"/>
    </source>
</evidence>
<protein>
    <recommendedName>
        <fullName evidence="5">Pimeloyl-[acyl-carrier protein] methyl ester esterase</fullName>
        <ecNumber evidence="5">3.1.1.85</ecNumber>
    </recommendedName>
    <alternativeName>
        <fullName evidence="5">Biotin synthesis protein BioH</fullName>
    </alternativeName>
    <alternativeName>
        <fullName evidence="5">Carboxylesterase BioH</fullName>
    </alternativeName>
</protein>
<dbReference type="PANTHER" id="PTHR43798">
    <property type="entry name" value="MONOACYLGLYCEROL LIPASE"/>
    <property type="match status" value="1"/>
</dbReference>
<dbReference type="Pfam" id="PF00561">
    <property type="entry name" value="Abhydrolase_1"/>
    <property type="match status" value="1"/>
</dbReference>
<dbReference type="InterPro" id="IPR000073">
    <property type="entry name" value="AB_hydrolase_1"/>
</dbReference>
<dbReference type="PANTHER" id="PTHR43798:SF31">
    <property type="entry name" value="AB HYDROLASE SUPERFAMILY PROTEIN YCLE"/>
    <property type="match status" value="1"/>
</dbReference>
<keyword evidence="1 5" id="KW-0719">Serine esterase</keyword>
<dbReference type="GO" id="GO:0090499">
    <property type="term" value="F:pimelyl-[acyl-carrier protein] methyl ester esterase activity"/>
    <property type="evidence" value="ECO:0007669"/>
    <property type="project" value="UniProtKB-EC"/>
</dbReference>
<proteinExistence type="inferred from homology"/>
<comment type="similarity">
    <text evidence="5">Belongs to the AB hydrolase superfamily. Carboxylesterase BioH family.</text>
</comment>
<feature type="active site" evidence="5">
    <location>
        <position position="209"/>
    </location>
</feature>
<evidence type="ECO:0000256" key="2">
    <source>
        <dbReference type="ARBA" id="ARBA00022490"/>
    </source>
</evidence>
<dbReference type="InterPro" id="IPR050266">
    <property type="entry name" value="AB_hydrolase_sf"/>
</dbReference>